<dbReference type="PANTHER" id="PTHR48078">
    <property type="entry name" value="THREONINE DEHYDRATASE, MITOCHONDRIAL-RELATED"/>
    <property type="match status" value="1"/>
</dbReference>
<dbReference type="InterPro" id="IPR001926">
    <property type="entry name" value="TrpB-like_PALP"/>
</dbReference>
<dbReference type="GO" id="GO:0006565">
    <property type="term" value="P:L-serine catabolic process"/>
    <property type="evidence" value="ECO:0007669"/>
    <property type="project" value="TreeGrafter"/>
</dbReference>
<dbReference type="CDD" id="cd01562">
    <property type="entry name" value="Thr-dehyd"/>
    <property type="match status" value="1"/>
</dbReference>
<dbReference type="AlphaFoldDB" id="A0A437QIP5"/>
<dbReference type="Pfam" id="PF00291">
    <property type="entry name" value="PALP"/>
    <property type="match status" value="1"/>
</dbReference>
<evidence type="ECO:0000313" key="5">
    <source>
        <dbReference type="EMBL" id="RVU34240.1"/>
    </source>
</evidence>
<dbReference type="InterPro" id="IPR036052">
    <property type="entry name" value="TrpB-like_PALP_sf"/>
</dbReference>
<protein>
    <submittedName>
        <fullName evidence="5">Threonine/serine dehydratase</fullName>
    </submittedName>
</protein>
<keyword evidence="2" id="KW-0663">Pyridoxal phosphate</keyword>
<dbReference type="PANTHER" id="PTHR48078:SF6">
    <property type="entry name" value="L-THREONINE DEHYDRATASE CATABOLIC TDCB"/>
    <property type="match status" value="1"/>
</dbReference>
<evidence type="ECO:0000256" key="3">
    <source>
        <dbReference type="ARBA" id="ARBA00023239"/>
    </source>
</evidence>
<dbReference type="Gene3D" id="3.40.50.1100">
    <property type="match status" value="2"/>
</dbReference>
<keyword evidence="3" id="KW-0456">Lyase</keyword>
<dbReference type="GO" id="GO:0006567">
    <property type="term" value="P:L-threonine catabolic process"/>
    <property type="evidence" value="ECO:0007669"/>
    <property type="project" value="TreeGrafter"/>
</dbReference>
<accession>A0A437QIP5</accession>
<organism evidence="5 6">
    <name type="scientific">Hwanghaeella grinnelliae</name>
    <dbReference type="NCBI Taxonomy" id="2500179"/>
    <lineage>
        <taxon>Bacteria</taxon>
        <taxon>Pseudomonadati</taxon>
        <taxon>Pseudomonadota</taxon>
        <taxon>Alphaproteobacteria</taxon>
        <taxon>Rhodospirillales</taxon>
        <taxon>Rhodospirillaceae</taxon>
        <taxon>Hwanghaeella</taxon>
    </lineage>
</organism>
<reference evidence="6" key="1">
    <citation type="submission" date="2019-01" db="EMBL/GenBank/DDBJ databases">
        <title>Gri0909 isolated from a small marine red alga.</title>
        <authorList>
            <person name="Kim J."/>
            <person name="Jeong S.E."/>
            <person name="Jeon C.O."/>
        </authorList>
    </citation>
    <scope>NUCLEOTIDE SEQUENCE [LARGE SCALE GENOMIC DNA]</scope>
    <source>
        <strain evidence="6">Gri0909</strain>
    </source>
</reference>
<dbReference type="GO" id="GO:0009097">
    <property type="term" value="P:isoleucine biosynthetic process"/>
    <property type="evidence" value="ECO:0007669"/>
    <property type="project" value="TreeGrafter"/>
</dbReference>
<dbReference type="Proteomes" id="UP000287447">
    <property type="component" value="Unassembled WGS sequence"/>
</dbReference>
<sequence>MQDAPTLQEIEAALAQVKGRVIETPVVALASDKLVDYLPDGARVTAKLELFQQAGSFKARGALINVDALSADQKKAGVTAVSAGNHALATAWAAKRGGVHAKVVMMDFADPVRIEGCRAMGAEVVLVPDIHTAFSEVERIKEEEGRSFIHPFEGKLTALGTATCGLEFIRQVADMEAVVIPVGGGGLIAGMSRAIKLVNPDCAVYGVEPFGADSMYRSFASGKAEALEKVETIADSLGAPMALPYSFDLTHNHVDEIVRIEDAEMLKAGTLLFDALKLALEPAGAAATAATMGPLRDRLAGKRVGVIVCGSNIGEAKAADLIAKGRTLLG</sequence>
<dbReference type="OrthoDB" id="9811476at2"/>
<keyword evidence="6" id="KW-1185">Reference proteome</keyword>
<gene>
    <name evidence="5" type="ORF">EOI86_24335</name>
</gene>
<dbReference type="RefSeq" id="WP_127768270.1">
    <property type="nucleotide sequence ID" value="NZ_SADE01000004.1"/>
</dbReference>
<feature type="domain" description="Tryptophan synthase beta chain-like PALP" evidence="4">
    <location>
        <begin position="41"/>
        <end position="310"/>
    </location>
</feature>
<evidence type="ECO:0000313" key="6">
    <source>
        <dbReference type="Proteomes" id="UP000287447"/>
    </source>
</evidence>
<proteinExistence type="predicted"/>
<evidence type="ECO:0000259" key="4">
    <source>
        <dbReference type="Pfam" id="PF00291"/>
    </source>
</evidence>
<dbReference type="InterPro" id="IPR050147">
    <property type="entry name" value="Ser/Thr_Dehydratase"/>
</dbReference>
<evidence type="ECO:0000256" key="2">
    <source>
        <dbReference type="ARBA" id="ARBA00022898"/>
    </source>
</evidence>
<dbReference type="GO" id="GO:0004794">
    <property type="term" value="F:threonine deaminase activity"/>
    <property type="evidence" value="ECO:0007669"/>
    <property type="project" value="TreeGrafter"/>
</dbReference>
<evidence type="ECO:0000256" key="1">
    <source>
        <dbReference type="ARBA" id="ARBA00001933"/>
    </source>
</evidence>
<comment type="caution">
    <text evidence="5">The sequence shown here is derived from an EMBL/GenBank/DDBJ whole genome shotgun (WGS) entry which is preliminary data.</text>
</comment>
<dbReference type="EMBL" id="SADE01000004">
    <property type="protein sequence ID" value="RVU34240.1"/>
    <property type="molecule type" value="Genomic_DNA"/>
</dbReference>
<comment type="cofactor">
    <cofactor evidence="1">
        <name>pyridoxal 5'-phosphate</name>
        <dbReference type="ChEBI" id="CHEBI:597326"/>
    </cofactor>
</comment>
<dbReference type="SUPFAM" id="SSF53686">
    <property type="entry name" value="Tryptophan synthase beta subunit-like PLP-dependent enzymes"/>
    <property type="match status" value="1"/>
</dbReference>
<name>A0A437QIP5_9PROT</name>
<dbReference type="GO" id="GO:0003941">
    <property type="term" value="F:L-serine ammonia-lyase activity"/>
    <property type="evidence" value="ECO:0007669"/>
    <property type="project" value="TreeGrafter"/>
</dbReference>